<evidence type="ECO:0000256" key="1">
    <source>
        <dbReference type="SAM" id="Phobius"/>
    </source>
</evidence>
<dbReference type="Proteomes" id="UP001201463">
    <property type="component" value="Unassembled WGS sequence"/>
</dbReference>
<dbReference type="RefSeq" id="WP_233394652.1">
    <property type="nucleotide sequence ID" value="NZ_JAJTWT010000013.1"/>
</dbReference>
<dbReference type="EMBL" id="JAJTWT010000013">
    <property type="protein sequence ID" value="MCE4540138.1"/>
    <property type="molecule type" value="Genomic_DNA"/>
</dbReference>
<protein>
    <submittedName>
        <fullName evidence="2">Uncharacterized protein</fullName>
    </submittedName>
</protein>
<feature type="transmembrane region" description="Helical" evidence="1">
    <location>
        <begin position="72"/>
        <end position="100"/>
    </location>
</feature>
<keyword evidence="1" id="KW-0472">Membrane</keyword>
<feature type="transmembrane region" description="Helical" evidence="1">
    <location>
        <begin position="217"/>
        <end position="235"/>
    </location>
</feature>
<sequence>MASSKGRLPRDAAVEDKRLIATIARKLLSYAADNPAKTLSLTVLSYGGVLLLLYFARIGFLPDVNLEALASVLYAVALLGLLLAGYTATTLVMPGMFLGLSRDGNAAIEDHHVWLVAGAVAAAWGLLMVGILYDWNGWFWFLTASATVIYALLLAREARKAERPAEAPPGLFGVARAPWRWMLAASLGCGALMLLPLALLSILGLNGDIARADNTKTMLSLGMTVVAIAAAAGLLGSIEERWRWRAALVIAPVLLFWVSVLLGSFSAISVIAVNRFGLGEYAFVRAIVSGKTCKQVNQAVGQAVCNAATEDDAPTAICPVLLRSRIGSQVVLDFAGLALKLKGPSGNPAHLVWSTPAGQIVAPENEPLFRRVVLPKEQLLTWSSLPQQVSSATSAPASEALASWLPPSMGGAAQPKAQADALAAICGHPSAPAAAPDKAASGPSAAASGPTLIQIDAKGSASHQTVLNLTLSNALSQSASSTSGAAASSKAHTRAAGAPVRCAPVRRCCEPAPAEPQPAACAASAAH</sequence>
<feature type="transmembrane region" description="Helical" evidence="1">
    <location>
        <begin position="138"/>
        <end position="155"/>
    </location>
</feature>
<organism evidence="2 3">
    <name type="scientific">Pelomonas caseinilytica</name>
    <dbReference type="NCBI Taxonomy" id="2906763"/>
    <lineage>
        <taxon>Bacteria</taxon>
        <taxon>Pseudomonadati</taxon>
        <taxon>Pseudomonadota</taxon>
        <taxon>Betaproteobacteria</taxon>
        <taxon>Burkholderiales</taxon>
        <taxon>Sphaerotilaceae</taxon>
        <taxon>Roseateles</taxon>
    </lineage>
</organism>
<keyword evidence="3" id="KW-1185">Reference proteome</keyword>
<evidence type="ECO:0000313" key="3">
    <source>
        <dbReference type="Proteomes" id="UP001201463"/>
    </source>
</evidence>
<feature type="transmembrane region" description="Helical" evidence="1">
    <location>
        <begin position="181"/>
        <end position="205"/>
    </location>
</feature>
<reference evidence="2 3" key="1">
    <citation type="submission" date="2021-12" db="EMBL/GenBank/DDBJ databases">
        <title>Genome seq of p7.</title>
        <authorList>
            <person name="Seo T."/>
        </authorList>
    </citation>
    <scope>NUCLEOTIDE SEQUENCE [LARGE SCALE GENOMIC DNA]</scope>
    <source>
        <strain evidence="2 3">P7</strain>
    </source>
</reference>
<feature type="transmembrane region" description="Helical" evidence="1">
    <location>
        <begin position="39"/>
        <end position="60"/>
    </location>
</feature>
<feature type="transmembrane region" description="Helical" evidence="1">
    <location>
        <begin position="112"/>
        <end position="132"/>
    </location>
</feature>
<proteinExistence type="predicted"/>
<name>A0ABS8XM29_9BURK</name>
<feature type="transmembrane region" description="Helical" evidence="1">
    <location>
        <begin position="247"/>
        <end position="273"/>
    </location>
</feature>
<evidence type="ECO:0000313" key="2">
    <source>
        <dbReference type="EMBL" id="MCE4540138.1"/>
    </source>
</evidence>
<gene>
    <name evidence="2" type="ORF">LXT12_23070</name>
</gene>
<keyword evidence="1" id="KW-1133">Transmembrane helix</keyword>
<accession>A0ABS8XM29</accession>
<comment type="caution">
    <text evidence="2">The sequence shown here is derived from an EMBL/GenBank/DDBJ whole genome shotgun (WGS) entry which is preliminary data.</text>
</comment>
<keyword evidence="1" id="KW-0812">Transmembrane</keyword>